<protein>
    <submittedName>
        <fullName evidence="1">Uncharacterized protein</fullName>
    </submittedName>
</protein>
<sequence length="58" mass="6566">MKKSTGNSKELDEWIKKKMAPMLRRPDDPKQVPGYNYCSYGWTASSDSDSDFSSNVST</sequence>
<organism evidence="1 2">
    <name type="scientific">Trifolium medium</name>
    <dbReference type="NCBI Taxonomy" id="97028"/>
    <lineage>
        <taxon>Eukaryota</taxon>
        <taxon>Viridiplantae</taxon>
        <taxon>Streptophyta</taxon>
        <taxon>Embryophyta</taxon>
        <taxon>Tracheophyta</taxon>
        <taxon>Spermatophyta</taxon>
        <taxon>Magnoliopsida</taxon>
        <taxon>eudicotyledons</taxon>
        <taxon>Gunneridae</taxon>
        <taxon>Pentapetalae</taxon>
        <taxon>rosids</taxon>
        <taxon>fabids</taxon>
        <taxon>Fabales</taxon>
        <taxon>Fabaceae</taxon>
        <taxon>Papilionoideae</taxon>
        <taxon>50 kb inversion clade</taxon>
        <taxon>NPAAA clade</taxon>
        <taxon>Hologalegina</taxon>
        <taxon>IRL clade</taxon>
        <taxon>Trifolieae</taxon>
        <taxon>Trifolium</taxon>
    </lineage>
</organism>
<name>A0A392SBZ9_9FABA</name>
<reference evidence="1 2" key="1">
    <citation type="journal article" date="2018" name="Front. Plant Sci.">
        <title>Red Clover (Trifolium pratense) and Zigzag Clover (T. medium) - A Picture of Genomic Similarities and Differences.</title>
        <authorList>
            <person name="Dluhosova J."/>
            <person name="Istvanek J."/>
            <person name="Nedelnik J."/>
            <person name="Repkova J."/>
        </authorList>
    </citation>
    <scope>NUCLEOTIDE SEQUENCE [LARGE SCALE GENOMIC DNA]</scope>
    <source>
        <strain evidence="2">cv. 10/8</strain>
        <tissue evidence="1">Leaf</tissue>
    </source>
</reference>
<accession>A0A392SBZ9</accession>
<dbReference type="AlphaFoldDB" id="A0A392SBZ9"/>
<dbReference type="Proteomes" id="UP000265520">
    <property type="component" value="Unassembled WGS sequence"/>
</dbReference>
<dbReference type="EMBL" id="LXQA010347632">
    <property type="protein sequence ID" value="MCI45724.1"/>
    <property type="molecule type" value="Genomic_DNA"/>
</dbReference>
<proteinExistence type="predicted"/>
<comment type="caution">
    <text evidence="1">The sequence shown here is derived from an EMBL/GenBank/DDBJ whole genome shotgun (WGS) entry which is preliminary data.</text>
</comment>
<feature type="non-terminal residue" evidence="1">
    <location>
        <position position="58"/>
    </location>
</feature>
<evidence type="ECO:0000313" key="1">
    <source>
        <dbReference type="EMBL" id="MCI45724.1"/>
    </source>
</evidence>
<evidence type="ECO:0000313" key="2">
    <source>
        <dbReference type="Proteomes" id="UP000265520"/>
    </source>
</evidence>
<keyword evidence="2" id="KW-1185">Reference proteome</keyword>